<organism evidence="10 11">
    <name type="scientific">Aquimonas voraii</name>
    <dbReference type="NCBI Taxonomy" id="265719"/>
    <lineage>
        <taxon>Bacteria</taxon>
        <taxon>Pseudomonadati</taxon>
        <taxon>Pseudomonadota</taxon>
        <taxon>Gammaproteobacteria</taxon>
        <taxon>Lysobacterales</taxon>
        <taxon>Lysobacteraceae</taxon>
        <taxon>Aquimonas</taxon>
    </lineage>
</organism>
<evidence type="ECO:0000256" key="6">
    <source>
        <dbReference type="ARBA" id="ARBA00038076"/>
    </source>
</evidence>
<keyword evidence="2" id="KW-1003">Cell membrane</keyword>
<feature type="transmembrane region" description="Helical" evidence="7">
    <location>
        <begin position="437"/>
        <end position="459"/>
    </location>
</feature>
<evidence type="ECO:0000313" key="10">
    <source>
        <dbReference type="EMBL" id="SDD83966.1"/>
    </source>
</evidence>
<keyword evidence="11" id="KW-1185">Reference proteome</keyword>
<comment type="similarity">
    <text evidence="6">Belongs to the ABC-4 integral membrane protein family.</text>
</comment>
<evidence type="ECO:0000256" key="1">
    <source>
        <dbReference type="ARBA" id="ARBA00004651"/>
    </source>
</evidence>
<dbReference type="GO" id="GO:0005886">
    <property type="term" value="C:plasma membrane"/>
    <property type="evidence" value="ECO:0007669"/>
    <property type="project" value="UniProtKB-SubCell"/>
</dbReference>
<dbReference type="PANTHER" id="PTHR30572">
    <property type="entry name" value="MEMBRANE COMPONENT OF TRANSPORTER-RELATED"/>
    <property type="match status" value="1"/>
</dbReference>
<dbReference type="PANTHER" id="PTHR30572:SF4">
    <property type="entry name" value="ABC TRANSPORTER PERMEASE YTRF"/>
    <property type="match status" value="1"/>
</dbReference>
<feature type="domain" description="MacB-like periplasmic core" evidence="9">
    <location>
        <begin position="549"/>
        <end position="657"/>
    </location>
</feature>
<dbReference type="STRING" id="265719.SAMN04488509_10876"/>
<feature type="transmembrane region" description="Helical" evidence="7">
    <location>
        <begin position="706"/>
        <end position="730"/>
    </location>
</feature>
<evidence type="ECO:0000259" key="9">
    <source>
        <dbReference type="Pfam" id="PF12704"/>
    </source>
</evidence>
<evidence type="ECO:0000256" key="4">
    <source>
        <dbReference type="ARBA" id="ARBA00022989"/>
    </source>
</evidence>
<dbReference type="EMBL" id="FNAG01000008">
    <property type="protein sequence ID" value="SDD83966.1"/>
    <property type="molecule type" value="Genomic_DNA"/>
</dbReference>
<feature type="transmembrane region" description="Helical" evidence="7">
    <location>
        <begin position="344"/>
        <end position="370"/>
    </location>
</feature>
<dbReference type="AlphaFoldDB" id="A0A1G6Y2Y9"/>
<feature type="domain" description="ABC3 transporter permease C-terminal" evidence="8">
    <location>
        <begin position="298"/>
        <end position="403"/>
    </location>
</feature>
<feature type="transmembrane region" description="Helical" evidence="7">
    <location>
        <begin position="788"/>
        <end position="809"/>
    </location>
</feature>
<feature type="domain" description="ABC3 transporter permease C-terminal" evidence="8">
    <location>
        <begin position="706"/>
        <end position="819"/>
    </location>
</feature>
<dbReference type="InterPro" id="IPR050250">
    <property type="entry name" value="Macrolide_Exporter_MacB"/>
</dbReference>
<keyword evidence="4 7" id="KW-1133">Transmembrane helix</keyword>
<evidence type="ECO:0000256" key="2">
    <source>
        <dbReference type="ARBA" id="ARBA00022475"/>
    </source>
</evidence>
<comment type="subcellular location">
    <subcellularLocation>
        <location evidence="1">Cell membrane</location>
        <topology evidence="1">Multi-pass membrane protein</topology>
    </subcellularLocation>
</comment>
<accession>A0A1G6Y2Y9</accession>
<name>A0A1G6Y2Y9_9GAMM</name>
<evidence type="ECO:0000259" key="8">
    <source>
        <dbReference type="Pfam" id="PF02687"/>
    </source>
</evidence>
<evidence type="ECO:0000256" key="3">
    <source>
        <dbReference type="ARBA" id="ARBA00022692"/>
    </source>
</evidence>
<dbReference type="InterPro" id="IPR003838">
    <property type="entry name" value="ABC3_permease_C"/>
</dbReference>
<dbReference type="GO" id="GO:0022857">
    <property type="term" value="F:transmembrane transporter activity"/>
    <property type="evidence" value="ECO:0007669"/>
    <property type="project" value="TreeGrafter"/>
</dbReference>
<dbReference type="Proteomes" id="UP000199603">
    <property type="component" value="Unassembled WGS sequence"/>
</dbReference>
<feature type="transmembrane region" description="Helical" evidence="7">
    <location>
        <begin position="751"/>
        <end position="776"/>
    </location>
</feature>
<protein>
    <submittedName>
        <fullName evidence="10">Duplicated orphan permease</fullName>
    </submittedName>
</protein>
<evidence type="ECO:0000256" key="5">
    <source>
        <dbReference type="ARBA" id="ARBA00023136"/>
    </source>
</evidence>
<dbReference type="InterPro" id="IPR025857">
    <property type="entry name" value="MacB_PCD"/>
</dbReference>
<dbReference type="Pfam" id="PF12704">
    <property type="entry name" value="MacB_PCD"/>
    <property type="match status" value="2"/>
</dbReference>
<feature type="domain" description="MacB-like periplasmic core" evidence="9">
    <location>
        <begin position="34"/>
        <end position="251"/>
    </location>
</feature>
<proteinExistence type="inferred from homology"/>
<gene>
    <name evidence="10" type="ORF">SAMN04488509_10876</name>
</gene>
<feature type="transmembrane region" description="Helical" evidence="7">
    <location>
        <begin position="35"/>
        <end position="59"/>
    </location>
</feature>
<sequence length="826" mass="86878">MKAARMERTAATGTCPMKALQLALRRLSRAPGFSLVALASLAVCCAANLMLFAIVHSVLLKPLPFPEAERLVTVYNSYPNAGLPRNPASVRDYFSRRESIPAFSAVSSYRPGVETQGEPGAVSRMGVLYITPDFFDTLGVDLAMGRVFDAAAMEPGGPRQVVVTHAFWRDHLQGAAHPIGRELRLGGRSYQITGVLPAGFHFLSQRADLFLPLVSNAEQRALNALHGVHAEMIARLAPGASVEQALAQLQAHYEADSQGYPWAEQVAAAGFRLHVAGLHADHVAAVRPLLLWLQAGAGCLLLVGLFNLVNLLLVRHSARTAEQAVQHALGARQRDLLTPIALENLLLCAAGIGPGVVLARFGLLALAHYAAEALPLAAGVEASWPVMALAGLLVPVLAAVLSLPIALAQRGALRGRAAAAMSSRSESPRAQRLRHGFGALQIAAAFILLTGAAAMSLGLRSALQTDPGFDPRGVIVAELSLPASQYPDGAARLAFAERLAERAGPGLDALGFSTNVPVRGRSGVNDMQSLHVVGFTPQPGVSPLLHFRYGVNTDYFRAMGIDLVEGRTLSAADLRGSSRHVVVDEDFARQYWPQGRAIGQRLFDGPDAGAASEAFTVVGVVRAVKQTELGEDTRNGVVYFPYPFLAHAEVFVSARTRGDERNGLAALRALLLEADPTLAADRIEPMQARVEATLLRQSLPAALASFFSLAALALAGLGCFGVLSYGVSLRRREIGLRMAVGARGIQVVSRVLANGLLLLAGGALLGTAVIALAAFVLPSVATDLPAPALPSIALSLGLLAAVSLIASLLPALRAASIPPTLALRGP</sequence>
<keyword evidence="3 7" id="KW-0812">Transmembrane</keyword>
<evidence type="ECO:0000256" key="7">
    <source>
        <dbReference type="SAM" id="Phobius"/>
    </source>
</evidence>
<feature type="transmembrane region" description="Helical" evidence="7">
    <location>
        <begin position="382"/>
        <end position="407"/>
    </location>
</feature>
<feature type="transmembrane region" description="Helical" evidence="7">
    <location>
        <begin position="289"/>
        <end position="313"/>
    </location>
</feature>
<keyword evidence="5 7" id="KW-0472">Membrane</keyword>
<reference evidence="10 11" key="1">
    <citation type="submission" date="2016-10" db="EMBL/GenBank/DDBJ databases">
        <authorList>
            <person name="de Groot N.N."/>
        </authorList>
    </citation>
    <scope>NUCLEOTIDE SEQUENCE [LARGE SCALE GENOMIC DNA]</scope>
    <source>
        <strain evidence="10 11">DSM 16957</strain>
    </source>
</reference>
<evidence type="ECO:0000313" key="11">
    <source>
        <dbReference type="Proteomes" id="UP000199603"/>
    </source>
</evidence>
<dbReference type="Pfam" id="PF02687">
    <property type="entry name" value="FtsX"/>
    <property type="match status" value="2"/>
</dbReference>